<sequence>MPEMSTSSSNAGVHSWPRQLQLPGQVAAPDGPIDMRMMYVMHHAFRRDLDLFSAAVRNTPVAERATWALLGERWELFAEALHEHHTIEDDGVWPALEQLGTAEDVATLAAMEAEHGEMEPLLEGCAAGFRRLAAHADEDARAALAVRVCAARESLRRHLAHEETDAIAIIQRLLSAEDWARIEEEHAPPVRLRKAVRLVPWAAYGVPREVLDRVFSEPGGRGFRVIWRLTRRRFARRHARAFRFA</sequence>
<protein>
    <recommendedName>
        <fullName evidence="2">Hemerythrin-like domain-containing protein</fullName>
    </recommendedName>
</protein>
<dbReference type="InterPro" id="IPR012312">
    <property type="entry name" value="Hemerythrin-like"/>
</dbReference>
<organism evidence="3 4">
    <name type="scientific">Nocardioides endophyticus</name>
    <dbReference type="NCBI Taxonomy" id="1353775"/>
    <lineage>
        <taxon>Bacteria</taxon>
        <taxon>Bacillati</taxon>
        <taxon>Actinomycetota</taxon>
        <taxon>Actinomycetes</taxon>
        <taxon>Propionibacteriales</taxon>
        <taxon>Nocardioidaceae</taxon>
        <taxon>Nocardioides</taxon>
    </lineage>
</organism>
<reference evidence="4" key="1">
    <citation type="journal article" date="2019" name="Int. J. Syst. Evol. Microbiol.">
        <title>The Global Catalogue of Microorganisms (GCM) 10K type strain sequencing project: providing services to taxonomists for standard genome sequencing and annotation.</title>
        <authorList>
            <consortium name="The Broad Institute Genomics Platform"/>
            <consortium name="The Broad Institute Genome Sequencing Center for Infectious Disease"/>
            <person name="Wu L."/>
            <person name="Ma J."/>
        </authorList>
    </citation>
    <scope>NUCLEOTIDE SEQUENCE [LARGE SCALE GENOMIC DNA]</scope>
    <source>
        <strain evidence="4">JCM 18532</strain>
    </source>
</reference>
<evidence type="ECO:0000313" key="3">
    <source>
        <dbReference type="EMBL" id="GAA4728916.1"/>
    </source>
</evidence>
<dbReference type="Gene3D" id="1.20.120.520">
    <property type="entry name" value="nmb1532 protein domain like"/>
    <property type="match status" value="1"/>
</dbReference>
<name>A0ABP8YH03_9ACTN</name>
<feature type="region of interest" description="Disordered" evidence="1">
    <location>
        <begin position="1"/>
        <end position="25"/>
    </location>
</feature>
<accession>A0ABP8YH03</accession>
<gene>
    <name evidence="3" type="ORF">GCM10023350_10120</name>
</gene>
<feature type="compositionally biased region" description="Polar residues" evidence="1">
    <location>
        <begin position="1"/>
        <end position="12"/>
    </location>
</feature>
<proteinExistence type="predicted"/>
<evidence type="ECO:0000256" key="1">
    <source>
        <dbReference type="SAM" id="MobiDB-lite"/>
    </source>
</evidence>
<dbReference type="EMBL" id="BAABKN010000006">
    <property type="protein sequence ID" value="GAA4728916.1"/>
    <property type="molecule type" value="Genomic_DNA"/>
</dbReference>
<dbReference type="Pfam" id="PF01814">
    <property type="entry name" value="Hemerythrin"/>
    <property type="match status" value="1"/>
</dbReference>
<dbReference type="Proteomes" id="UP001499882">
    <property type="component" value="Unassembled WGS sequence"/>
</dbReference>
<dbReference type="CDD" id="cd12108">
    <property type="entry name" value="Hr-like"/>
    <property type="match status" value="1"/>
</dbReference>
<keyword evidence="4" id="KW-1185">Reference proteome</keyword>
<evidence type="ECO:0000259" key="2">
    <source>
        <dbReference type="Pfam" id="PF01814"/>
    </source>
</evidence>
<comment type="caution">
    <text evidence="3">The sequence shown here is derived from an EMBL/GenBank/DDBJ whole genome shotgun (WGS) entry which is preliminary data.</text>
</comment>
<feature type="domain" description="Hemerythrin-like" evidence="2">
    <location>
        <begin position="37"/>
        <end position="165"/>
    </location>
</feature>
<evidence type="ECO:0000313" key="4">
    <source>
        <dbReference type="Proteomes" id="UP001499882"/>
    </source>
</evidence>